<evidence type="ECO:0000256" key="3">
    <source>
        <dbReference type="ARBA" id="ARBA00023163"/>
    </source>
</evidence>
<evidence type="ECO:0000313" key="7">
    <source>
        <dbReference type="EMBL" id="KAJ8421153.1"/>
    </source>
</evidence>
<sequence>MEQEQVLPPGFRFYPTEEELITFYLYNKLHGHRPDLDRVIPSIDIYKFEPSQLPGLAGEPCKEEKEQWFFFMPQQEREFRGGRPNRTTATGYWKATGSPCYVYSSSSESDNKVIGVRKTMVFYKGKAPNGKKTKWKMNEYKAIKQDDNITANNNASSSSSSTIPNVTLKHEFSLCRVYVTTGCARAFDRRPPGTMLNIDTKNLTTNNNQPLQEVPGGTASSSSQNANATATMLAMESRSTDSSDSGGNDHTAFNAVASGSATSDKMYDVEMAEALEPLLDWEQLNWL</sequence>
<keyword evidence="2" id="KW-0238">DNA-binding</keyword>
<keyword evidence="4" id="KW-0539">Nucleus</keyword>
<dbReference type="InterPro" id="IPR003441">
    <property type="entry name" value="NAC-dom"/>
</dbReference>
<dbReference type="GO" id="GO:0006355">
    <property type="term" value="P:regulation of DNA-templated transcription"/>
    <property type="evidence" value="ECO:0007669"/>
    <property type="project" value="InterPro"/>
</dbReference>
<dbReference type="EMBL" id="JAKOGI010002894">
    <property type="protein sequence ID" value="KAJ8421153.1"/>
    <property type="molecule type" value="Genomic_DNA"/>
</dbReference>
<keyword evidence="3" id="KW-0804">Transcription</keyword>
<comment type="caution">
    <text evidence="7">The sequence shown here is derived from an EMBL/GenBank/DDBJ whole genome shotgun (WGS) entry which is preliminary data.</text>
</comment>
<evidence type="ECO:0000256" key="1">
    <source>
        <dbReference type="ARBA" id="ARBA00023015"/>
    </source>
</evidence>
<organism evidence="7 8">
    <name type="scientific">Carnegiea gigantea</name>
    <dbReference type="NCBI Taxonomy" id="171969"/>
    <lineage>
        <taxon>Eukaryota</taxon>
        <taxon>Viridiplantae</taxon>
        <taxon>Streptophyta</taxon>
        <taxon>Embryophyta</taxon>
        <taxon>Tracheophyta</taxon>
        <taxon>Spermatophyta</taxon>
        <taxon>Magnoliopsida</taxon>
        <taxon>eudicotyledons</taxon>
        <taxon>Gunneridae</taxon>
        <taxon>Pentapetalae</taxon>
        <taxon>Caryophyllales</taxon>
        <taxon>Cactineae</taxon>
        <taxon>Cactaceae</taxon>
        <taxon>Cactoideae</taxon>
        <taxon>Echinocereeae</taxon>
        <taxon>Carnegiea</taxon>
    </lineage>
</organism>
<keyword evidence="8" id="KW-1185">Reference proteome</keyword>
<accession>A0A9Q1GJH7</accession>
<dbReference type="PANTHER" id="PTHR31744">
    <property type="entry name" value="PROTEIN CUP-SHAPED COTYLEDON 2-RELATED"/>
    <property type="match status" value="1"/>
</dbReference>
<keyword evidence="1" id="KW-0805">Transcription regulation</keyword>
<evidence type="ECO:0000259" key="6">
    <source>
        <dbReference type="PROSITE" id="PS51005"/>
    </source>
</evidence>
<dbReference type="InterPro" id="IPR036093">
    <property type="entry name" value="NAC_dom_sf"/>
</dbReference>
<gene>
    <name evidence="7" type="ORF">Cgig2_013891</name>
</gene>
<evidence type="ECO:0000256" key="4">
    <source>
        <dbReference type="ARBA" id="ARBA00023242"/>
    </source>
</evidence>
<feature type="domain" description="NAC" evidence="6">
    <location>
        <begin position="7"/>
        <end position="180"/>
    </location>
</feature>
<protein>
    <recommendedName>
        <fullName evidence="6">NAC domain-containing protein</fullName>
    </recommendedName>
</protein>
<evidence type="ECO:0000256" key="2">
    <source>
        <dbReference type="ARBA" id="ARBA00023125"/>
    </source>
</evidence>
<evidence type="ECO:0000313" key="8">
    <source>
        <dbReference type="Proteomes" id="UP001153076"/>
    </source>
</evidence>
<reference evidence="7" key="1">
    <citation type="submission" date="2022-04" db="EMBL/GenBank/DDBJ databases">
        <title>Carnegiea gigantea Genome sequencing and assembly v2.</title>
        <authorList>
            <person name="Copetti D."/>
            <person name="Sanderson M.J."/>
            <person name="Burquez A."/>
            <person name="Wojciechowski M.F."/>
        </authorList>
    </citation>
    <scope>NUCLEOTIDE SEQUENCE</scope>
    <source>
        <strain evidence="7">SGP5-SGP5p</strain>
        <tissue evidence="7">Aerial part</tissue>
    </source>
</reference>
<feature type="compositionally biased region" description="Low complexity" evidence="5">
    <location>
        <begin position="218"/>
        <end position="231"/>
    </location>
</feature>
<dbReference type="GO" id="GO:0003677">
    <property type="term" value="F:DNA binding"/>
    <property type="evidence" value="ECO:0007669"/>
    <property type="project" value="UniProtKB-KW"/>
</dbReference>
<proteinExistence type="predicted"/>
<dbReference type="Pfam" id="PF02365">
    <property type="entry name" value="NAM"/>
    <property type="match status" value="1"/>
</dbReference>
<dbReference type="PANTHER" id="PTHR31744:SF220">
    <property type="entry name" value="LOW QUALITY PROTEIN: NAC DOMAIN-CONTAINING PROTEIN 90-LIKE"/>
    <property type="match status" value="1"/>
</dbReference>
<feature type="compositionally biased region" description="Polar residues" evidence="5">
    <location>
        <begin position="197"/>
        <end position="211"/>
    </location>
</feature>
<dbReference type="SUPFAM" id="SSF101941">
    <property type="entry name" value="NAC domain"/>
    <property type="match status" value="1"/>
</dbReference>
<evidence type="ECO:0000256" key="5">
    <source>
        <dbReference type="SAM" id="MobiDB-lite"/>
    </source>
</evidence>
<dbReference type="Proteomes" id="UP001153076">
    <property type="component" value="Unassembled WGS sequence"/>
</dbReference>
<name>A0A9Q1GJH7_9CARY</name>
<dbReference type="Gene3D" id="2.170.150.80">
    <property type="entry name" value="NAC domain"/>
    <property type="match status" value="1"/>
</dbReference>
<dbReference type="PROSITE" id="PS51005">
    <property type="entry name" value="NAC"/>
    <property type="match status" value="1"/>
</dbReference>
<feature type="region of interest" description="Disordered" evidence="5">
    <location>
        <begin position="197"/>
        <end position="256"/>
    </location>
</feature>
<dbReference type="AlphaFoldDB" id="A0A9Q1GJH7"/>
<dbReference type="OrthoDB" id="622307at2759"/>